<protein>
    <submittedName>
        <fullName evidence="5">GntR family transcriptional regulator</fullName>
    </submittedName>
</protein>
<dbReference type="RefSeq" id="WP_025083088.1">
    <property type="nucleotide sequence ID" value="NZ_AZEX01000068.1"/>
</dbReference>
<keyword evidence="2" id="KW-0238">DNA-binding</keyword>
<feature type="domain" description="HTH gntR-type" evidence="4">
    <location>
        <begin position="1"/>
        <end position="69"/>
    </location>
</feature>
<evidence type="ECO:0000313" key="5">
    <source>
        <dbReference type="EMBL" id="KRL58590.1"/>
    </source>
</evidence>
<dbReference type="SMART" id="SM00866">
    <property type="entry name" value="UTRA"/>
    <property type="match status" value="1"/>
</dbReference>
<comment type="caution">
    <text evidence="5">The sequence shown here is derived from an EMBL/GenBank/DDBJ whole genome shotgun (WGS) entry which is preliminary data.</text>
</comment>
<dbReference type="AlphaFoldDB" id="A0A0R1RQI2"/>
<dbReference type="InterPro" id="IPR028978">
    <property type="entry name" value="Chorismate_lyase_/UTRA_dom_sf"/>
</dbReference>
<dbReference type="Gene3D" id="3.40.1410.10">
    <property type="entry name" value="Chorismate lyase-like"/>
    <property type="match status" value="1"/>
</dbReference>
<evidence type="ECO:0000256" key="3">
    <source>
        <dbReference type="ARBA" id="ARBA00023163"/>
    </source>
</evidence>
<dbReference type="PATRIC" id="fig|1423747.3.peg.249"/>
<organism evidence="5 6">
    <name type="scientific">Latilactobacillus fuchuensis DSM 14340 = JCM 11249</name>
    <dbReference type="NCBI Taxonomy" id="1423747"/>
    <lineage>
        <taxon>Bacteria</taxon>
        <taxon>Bacillati</taxon>
        <taxon>Bacillota</taxon>
        <taxon>Bacilli</taxon>
        <taxon>Lactobacillales</taxon>
        <taxon>Lactobacillaceae</taxon>
        <taxon>Latilactobacillus</taxon>
    </lineage>
</organism>
<dbReference type="InterPro" id="IPR036390">
    <property type="entry name" value="WH_DNA-bd_sf"/>
</dbReference>
<dbReference type="OrthoDB" id="9815017at2"/>
<accession>A0A0R1RQI2</accession>
<name>A0A0R1RQI2_9LACO</name>
<dbReference type="GO" id="GO:0003700">
    <property type="term" value="F:DNA-binding transcription factor activity"/>
    <property type="evidence" value="ECO:0007669"/>
    <property type="project" value="InterPro"/>
</dbReference>
<evidence type="ECO:0000259" key="4">
    <source>
        <dbReference type="PROSITE" id="PS50949"/>
    </source>
</evidence>
<gene>
    <name evidence="5" type="ORF">FC69_GL000242</name>
</gene>
<dbReference type="PRINTS" id="PR00035">
    <property type="entry name" value="HTHGNTR"/>
</dbReference>
<dbReference type="CDD" id="cd07377">
    <property type="entry name" value="WHTH_GntR"/>
    <property type="match status" value="1"/>
</dbReference>
<dbReference type="InterPro" id="IPR000524">
    <property type="entry name" value="Tscrpt_reg_HTH_GntR"/>
</dbReference>
<dbReference type="PROSITE" id="PS50949">
    <property type="entry name" value="HTH_GNTR"/>
    <property type="match status" value="1"/>
</dbReference>
<dbReference type="GO" id="GO:0045892">
    <property type="term" value="P:negative regulation of DNA-templated transcription"/>
    <property type="evidence" value="ECO:0007669"/>
    <property type="project" value="TreeGrafter"/>
</dbReference>
<dbReference type="InterPro" id="IPR050679">
    <property type="entry name" value="Bact_HTH_transcr_reg"/>
</dbReference>
<dbReference type="SUPFAM" id="SSF64288">
    <property type="entry name" value="Chorismate lyase-like"/>
    <property type="match status" value="1"/>
</dbReference>
<dbReference type="PANTHER" id="PTHR44846">
    <property type="entry name" value="MANNOSYL-D-GLYCERATE TRANSPORT/METABOLISM SYSTEM REPRESSOR MNGR-RELATED"/>
    <property type="match status" value="1"/>
</dbReference>
<dbReference type="Pfam" id="PF07702">
    <property type="entry name" value="UTRA"/>
    <property type="match status" value="1"/>
</dbReference>
<dbReference type="EMBL" id="AZEX01000068">
    <property type="protein sequence ID" value="KRL58590.1"/>
    <property type="molecule type" value="Genomic_DNA"/>
</dbReference>
<keyword evidence="1" id="KW-0805">Transcription regulation</keyword>
<dbReference type="SUPFAM" id="SSF46785">
    <property type="entry name" value="Winged helix' DNA-binding domain"/>
    <property type="match status" value="1"/>
</dbReference>
<dbReference type="Proteomes" id="UP000051264">
    <property type="component" value="Unassembled WGS sequence"/>
</dbReference>
<dbReference type="PANTHER" id="PTHR44846:SF4">
    <property type="entry name" value="HTH GNTR-TYPE DOMAIN-CONTAINING PROTEIN"/>
    <property type="match status" value="1"/>
</dbReference>
<reference evidence="5 6" key="1">
    <citation type="journal article" date="2015" name="Genome Announc.">
        <title>Expanding the biotechnology potential of lactobacilli through comparative genomics of 213 strains and associated genera.</title>
        <authorList>
            <person name="Sun Z."/>
            <person name="Harris H.M."/>
            <person name="McCann A."/>
            <person name="Guo C."/>
            <person name="Argimon S."/>
            <person name="Zhang W."/>
            <person name="Yang X."/>
            <person name="Jeffery I.B."/>
            <person name="Cooney J.C."/>
            <person name="Kagawa T.F."/>
            <person name="Liu W."/>
            <person name="Song Y."/>
            <person name="Salvetti E."/>
            <person name="Wrobel A."/>
            <person name="Rasinkangas P."/>
            <person name="Parkhill J."/>
            <person name="Rea M.C."/>
            <person name="O'Sullivan O."/>
            <person name="Ritari J."/>
            <person name="Douillard F.P."/>
            <person name="Paul Ross R."/>
            <person name="Yang R."/>
            <person name="Briner A.E."/>
            <person name="Felis G.E."/>
            <person name="de Vos W.M."/>
            <person name="Barrangou R."/>
            <person name="Klaenhammer T.R."/>
            <person name="Caufield P.W."/>
            <person name="Cui Y."/>
            <person name="Zhang H."/>
            <person name="O'Toole P.W."/>
        </authorList>
    </citation>
    <scope>NUCLEOTIDE SEQUENCE [LARGE SCALE GENOMIC DNA]</scope>
    <source>
        <strain evidence="5 6">DSM 14340</strain>
    </source>
</reference>
<dbReference type="Pfam" id="PF00392">
    <property type="entry name" value="GntR"/>
    <property type="match status" value="1"/>
</dbReference>
<sequence>MYRYREIYSDIKRDILTNHYRAGTLLPTQEILTEKYAVSRLTLKKALNLLADEGLISSKQGSGTYVRPRMDNQTGELLPLDIPIGVTYSHRDQKISSQVLYFNARLPNAKEQQNLQIEASQPVYEIKRVRLVNDQKYSYEHTIMPVTIAPLDETILQGSVYDYLGTYAKIQLTDARRVVYAEGADQETASALDLAVGAPTFAIEQIAYDQKGRAFEYSVSRFTSERSKFVLDIHLNRLY</sequence>
<dbReference type="STRING" id="1423747.FC69_GL000242"/>
<keyword evidence="3" id="KW-0804">Transcription</keyword>
<dbReference type="GO" id="GO:0003677">
    <property type="term" value="F:DNA binding"/>
    <property type="evidence" value="ECO:0007669"/>
    <property type="project" value="UniProtKB-KW"/>
</dbReference>
<proteinExistence type="predicted"/>
<evidence type="ECO:0000256" key="2">
    <source>
        <dbReference type="ARBA" id="ARBA00023125"/>
    </source>
</evidence>
<evidence type="ECO:0000313" key="6">
    <source>
        <dbReference type="Proteomes" id="UP000051264"/>
    </source>
</evidence>
<evidence type="ECO:0000256" key="1">
    <source>
        <dbReference type="ARBA" id="ARBA00023015"/>
    </source>
</evidence>
<dbReference type="InterPro" id="IPR011663">
    <property type="entry name" value="UTRA"/>
</dbReference>
<dbReference type="eggNOG" id="COG2188">
    <property type="taxonomic scope" value="Bacteria"/>
</dbReference>
<dbReference type="SMART" id="SM00345">
    <property type="entry name" value="HTH_GNTR"/>
    <property type="match status" value="1"/>
</dbReference>
<dbReference type="InterPro" id="IPR036388">
    <property type="entry name" value="WH-like_DNA-bd_sf"/>
</dbReference>
<dbReference type="Gene3D" id="1.10.10.10">
    <property type="entry name" value="Winged helix-like DNA-binding domain superfamily/Winged helix DNA-binding domain"/>
    <property type="match status" value="1"/>
</dbReference>